<dbReference type="AlphaFoldDB" id="A0A4Z0HIR1"/>
<gene>
    <name evidence="1" type="ORF">EJD98_15000</name>
</gene>
<evidence type="ECO:0000313" key="1">
    <source>
        <dbReference type="EMBL" id="TGB42087.1"/>
    </source>
</evidence>
<protein>
    <submittedName>
        <fullName evidence="1">Uncharacterized protein</fullName>
    </submittedName>
</protein>
<comment type="caution">
    <text evidence="1">The sequence shown here is derived from an EMBL/GenBank/DDBJ whole genome shotgun (WGS) entry which is preliminary data.</text>
</comment>
<proteinExistence type="predicted"/>
<evidence type="ECO:0000313" key="2">
    <source>
        <dbReference type="Proteomes" id="UP000297792"/>
    </source>
</evidence>
<sequence>MVVTAEPEVVGVSDSEGWEVGGVSVSVSVCVPVFVGVGVLVSVPVCGGVCEPDGCAVSVGPPLSEGLPVGLVGRPEVLVGLPVGRVPLWDGRVPGEPLPSPSSPWESPSWEWPWPWSLPLCPSWPFPALFEDPWPLSGRPRSGSANANAPPTPAVIRPVSTRPVEAATRNRERTLSPPFRAPPNSFD</sequence>
<reference evidence="1 2" key="1">
    <citation type="submission" date="2018-12" db="EMBL/GenBank/DDBJ databases">
        <title>Draft genome sequences of Mycolicibacterium peregrinum isolated from a pig with lymphadenitis and from soil on the same Japanese pig farm.</title>
        <authorList>
            <person name="Komatsu T."/>
            <person name="Ohya K."/>
            <person name="Sawai K."/>
            <person name="Odoi J.O."/>
            <person name="Otsu K."/>
            <person name="Ota A."/>
            <person name="Ito T."/>
            <person name="Kawai M."/>
            <person name="Maruyama F."/>
        </authorList>
    </citation>
    <scope>NUCLEOTIDE SEQUENCE [LARGE SCALE GENOMIC DNA]</scope>
    <source>
        <strain evidence="1 2">138</strain>
    </source>
</reference>
<organism evidence="1 2">
    <name type="scientific">Mycolicibacterium peregrinum</name>
    <name type="common">Mycobacterium peregrinum</name>
    <dbReference type="NCBI Taxonomy" id="43304"/>
    <lineage>
        <taxon>Bacteria</taxon>
        <taxon>Bacillati</taxon>
        <taxon>Actinomycetota</taxon>
        <taxon>Actinomycetes</taxon>
        <taxon>Mycobacteriales</taxon>
        <taxon>Mycobacteriaceae</taxon>
        <taxon>Mycolicibacterium</taxon>
    </lineage>
</organism>
<dbReference type="Proteomes" id="UP000297792">
    <property type="component" value="Unassembled WGS sequence"/>
</dbReference>
<name>A0A4Z0HIR1_MYCPR</name>
<accession>A0A4Z0HIR1</accession>
<keyword evidence="2" id="KW-1185">Reference proteome</keyword>
<dbReference type="EMBL" id="RWKA01000007">
    <property type="protein sequence ID" value="TGB42087.1"/>
    <property type="molecule type" value="Genomic_DNA"/>
</dbReference>